<dbReference type="AlphaFoldDB" id="A0A1E4SKZ2"/>
<evidence type="ECO:0000313" key="3">
    <source>
        <dbReference type="Proteomes" id="UP000094285"/>
    </source>
</evidence>
<gene>
    <name evidence="2" type="ORF">CANTADRAFT_229287</name>
</gene>
<evidence type="ECO:0000256" key="1">
    <source>
        <dbReference type="SAM" id="MobiDB-lite"/>
    </source>
</evidence>
<accession>A0A1E4SKZ2</accession>
<name>A0A1E4SKZ2_9ASCO</name>
<dbReference type="Proteomes" id="UP000094285">
    <property type="component" value="Unassembled WGS sequence"/>
</dbReference>
<reference evidence="3" key="1">
    <citation type="submission" date="2016-05" db="EMBL/GenBank/DDBJ databases">
        <title>Comparative genomics of biotechnologically important yeasts.</title>
        <authorList>
            <consortium name="DOE Joint Genome Institute"/>
            <person name="Riley R."/>
            <person name="Haridas S."/>
            <person name="Wolfe K.H."/>
            <person name="Lopes M.R."/>
            <person name="Hittinger C.T."/>
            <person name="Goker M."/>
            <person name="Salamov A."/>
            <person name="Wisecaver J."/>
            <person name="Long T.M."/>
            <person name="Aerts A.L."/>
            <person name="Barry K."/>
            <person name="Choi C."/>
            <person name="Clum A."/>
            <person name="Coughlan A.Y."/>
            <person name="Deshpande S."/>
            <person name="Douglass A.P."/>
            <person name="Hanson S.J."/>
            <person name="Klenk H.-P."/>
            <person name="Labutti K."/>
            <person name="Lapidus A."/>
            <person name="Lindquist E."/>
            <person name="Lipzen A."/>
            <person name="Meier-Kolthoff J.P."/>
            <person name="Ohm R.A."/>
            <person name="Otillar R.P."/>
            <person name="Pangilinan J."/>
            <person name="Peng Y."/>
            <person name="Rokas A."/>
            <person name="Rosa C.A."/>
            <person name="Scheuner C."/>
            <person name="Sibirny A.A."/>
            <person name="Slot J.C."/>
            <person name="Stielow J.B."/>
            <person name="Sun H."/>
            <person name="Kurtzman C.P."/>
            <person name="Blackwell M."/>
            <person name="Grigoriev I.V."/>
            <person name="Jeffries T.W."/>
        </authorList>
    </citation>
    <scope>NUCLEOTIDE SEQUENCE [LARGE SCALE GENOMIC DNA]</scope>
    <source>
        <strain evidence="3">NRRL Y-17324</strain>
    </source>
</reference>
<feature type="compositionally biased region" description="Acidic residues" evidence="1">
    <location>
        <begin position="277"/>
        <end position="288"/>
    </location>
</feature>
<organism evidence="2 3">
    <name type="scientific">Suhomyces tanzawaensis NRRL Y-17324</name>
    <dbReference type="NCBI Taxonomy" id="984487"/>
    <lineage>
        <taxon>Eukaryota</taxon>
        <taxon>Fungi</taxon>
        <taxon>Dikarya</taxon>
        <taxon>Ascomycota</taxon>
        <taxon>Saccharomycotina</taxon>
        <taxon>Pichiomycetes</taxon>
        <taxon>Debaryomycetaceae</taxon>
        <taxon>Suhomyces</taxon>
    </lineage>
</organism>
<feature type="region of interest" description="Disordered" evidence="1">
    <location>
        <begin position="253"/>
        <end position="302"/>
    </location>
</feature>
<dbReference type="GeneID" id="30981024"/>
<feature type="region of interest" description="Disordered" evidence="1">
    <location>
        <begin position="392"/>
        <end position="421"/>
    </location>
</feature>
<dbReference type="RefSeq" id="XP_020065291.1">
    <property type="nucleotide sequence ID" value="XM_020206887.1"/>
</dbReference>
<evidence type="ECO:0000313" key="2">
    <source>
        <dbReference type="EMBL" id="ODV80169.1"/>
    </source>
</evidence>
<proteinExistence type="predicted"/>
<keyword evidence="3" id="KW-1185">Reference proteome</keyword>
<feature type="compositionally biased region" description="Polar residues" evidence="1">
    <location>
        <begin position="404"/>
        <end position="421"/>
    </location>
</feature>
<sequence>MELNRRQSLASRKSVGKFNQLSFAGNKDSWQVERNNSDVYSTNFPSSLGVQLPQGSQTRTPTAKADLNPRNIVKKVAELQEKVMVSGQLTQFQKTSLSDTLAALNTFVYSLAAQYPDNEIPFDNFTRIQNLLWSLAQLVQNATLNSSRGPKYGIFQDRLSNLSPSISSKSNYDDDLIQASRLSVNSISKPHQHAHPAPANLQFSNALDVHQRNQAYQLPSLQYPHASLDNLPTLQQEPQYPYLNHQYPGLRSISPVKNASHHSSMPLREPSPVLPDDGTDSEFEDEADEYGRASLPETSNRGGAAPGVFAYNGMNTPGHTPSHDNIPYTTENRRSTFEHTIQGRGSAYVTPPAKESLKKVPIDFKHPFPTRNEFDMGHEVRGRPQSMHLLQRGPGLGGGAPSFYRNSYAQPNFGQTRSFDD</sequence>
<protein>
    <submittedName>
        <fullName evidence="2">Uncharacterized protein</fullName>
    </submittedName>
</protein>
<dbReference type="EMBL" id="KV453911">
    <property type="protein sequence ID" value="ODV80169.1"/>
    <property type="molecule type" value="Genomic_DNA"/>
</dbReference>